<gene>
    <name evidence="12" type="primary">APEX</name>
    <name evidence="12" type="ORF">GUITHDRAFT_64084</name>
</gene>
<dbReference type="OrthoDB" id="498125at2759"/>
<feature type="site" description="Interaction with DNA substrate" evidence="8">
    <location>
        <position position="438"/>
    </location>
</feature>
<dbReference type="InterPro" id="IPR020848">
    <property type="entry name" value="AP_endonuclease_F1_CS"/>
</dbReference>
<evidence type="ECO:0000256" key="4">
    <source>
        <dbReference type="ARBA" id="ARBA00022801"/>
    </source>
</evidence>
<dbReference type="GO" id="GO:0008311">
    <property type="term" value="F:double-stranded DNA 3'-5' DNA exonuclease activity"/>
    <property type="evidence" value="ECO:0007669"/>
    <property type="project" value="TreeGrafter"/>
</dbReference>
<keyword evidence="14" id="KW-1185">Reference proteome</keyword>
<feature type="domain" description="Endonuclease/exonuclease/phosphatase" evidence="11">
    <location>
        <begin position="147"/>
        <end position="420"/>
    </location>
</feature>
<feature type="region of interest" description="Disordered" evidence="10">
    <location>
        <begin position="1"/>
        <end position="112"/>
    </location>
</feature>
<evidence type="ECO:0000313" key="12">
    <source>
        <dbReference type="EMBL" id="EKX53575.1"/>
    </source>
</evidence>
<keyword evidence="12" id="KW-0255">Endonuclease</keyword>
<feature type="binding site" evidence="7">
    <location>
        <position position="437"/>
    </location>
    <ligand>
        <name>Mg(2+)</name>
        <dbReference type="ChEBI" id="CHEBI:18420"/>
        <label>1</label>
    </ligand>
</feature>
<evidence type="ECO:0000256" key="6">
    <source>
        <dbReference type="PIRSR" id="PIRSR604808-1"/>
    </source>
</evidence>
<dbReference type="PROSITE" id="PS00728">
    <property type="entry name" value="AP_NUCLEASE_F1_3"/>
    <property type="match status" value="1"/>
</dbReference>
<dbReference type="InterPro" id="IPR036691">
    <property type="entry name" value="Endo/exonu/phosph_ase_sf"/>
</dbReference>
<feature type="compositionally biased region" description="Basic and acidic residues" evidence="10">
    <location>
        <begin position="47"/>
        <end position="76"/>
    </location>
</feature>
<protein>
    <recommendedName>
        <fullName evidence="9">DNA-(apurinic or apyrimidinic site) endonuclease</fullName>
        <ecNumber evidence="9">3.1.-.-</ecNumber>
    </recommendedName>
</protein>
<dbReference type="PROSITE" id="PS51435">
    <property type="entry name" value="AP_NUCLEASE_F1_4"/>
    <property type="match status" value="1"/>
</dbReference>
<dbReference type="GO" id="GO:0005634">
    <property type="term" value="C:nucleus"/>
    <property type="evidence" value="ECO:0007669"/>
    <property type="project" value="TreeGrafter"/>
</dbReference>
<dbReference type="Pfam" id="PF03372">
    <property type="entry name" value="Exo_endo_phos"/>
    <property type="match status" value="1"/>
</dbReference>
<evidence type="ECO:0000313" key="13">
    <source>
        <dbReference type="EnsemblProtists" id="EKX53575"/>
    </source>
</evidence>
<dbReference type="EnsemblProtists" id="EKX53575">
    <property type="protein sequence ID" value="EKX53575"/>
    <property type="gene ID" value="GUITHDRAFT_64084"/>
</dbReference>
<dbReference type="SUPFAM" id="SSF56219">
    <property type="entry name" value="DNase I-like"/>
    <property type="match status" value="1"/>
</dbReference>
<sequence length="447" mass="50442">MPPRRKASAGLKAKKSAEDGLKGQENPEEAAADEETKVPQKRGRGRAAKEKVGKDQIADNKGDTQDEKKQAEPEKVTKKRGKKETDTAESDKPKKKAKDEQETNKKEKVVQEKVAIEKSDIKHAELPSKRYKIVSWNVTTIRSLMKKNPELLKKLMEQEQPDLICFQETKLKQEEHDEYEEMLKSQFPGDQGYEAHFSSSLSNKSYAGTLVLVRSSKDKATAQKQTKMDSFFKGKDSKSAKKDEETACPPLKVTFGLSTLSKDDGEIAAEVIQEGRTITVEFESFFVVATYVPNSGEKLQRLEFRTKLWDRKVVEYLKKLEASGKPVIWCGDLNVAHLDNDIWNVGAKHLVKSAGTTPEERDSFSKILEEGYVDCFRHLHGEDAKGWFSYWSVRAGNRPWNRGLRLDYFVASKSLCSQDSLPRVVDADIHDEFVAIDHAAISLTLAV</sequence>
<dbReference type="Proteomes" id="UP000011087">
    <property type="component" value="Unassembled WGS sequence"/>
</dbReference>
<feature type="binding site" evidence="7">
    <location>
        <position position="332"/>
    </location>
    <ligand>
        <name>Mg(2+)</name>
        <dbReference type="ChEBI" id="CHEBI:18420"/>
        <label>1</label>
    </ligand>
</feature>
<dbReference type="GO" id="GO:0003906">
    <property type="term" value="F:DNA-(apurinic or apyrimidinic site) endonuclease activity"/>
    <property type="evidence" value="ECO:0007669"/>
    <property type="project" value="TreeGrafter"/>
</dbReference>
<dbReference type="RefSeq" id="XP_005840555.1">
    <property type="nucleotide sequence ID" value="XM_005840498.1"/>
</dbReference>
<feature type="site" description="Transition state stabilizer" evidence="8">
    <location>
        <position position="334"/>
    </location>
</feature>
<name>L1JZE2_GUITC</name>
<organism evidence="12">
    <name type="scientific">Guillardia theta (strain CCMP2712)</name>
    <name type="common">Cryptophyte</name>
    <dbReference type="NCBI Taxonomy" id="905079"/>
    <lineage>
        <taxon>Eukaryota</taxon>
        <taxon>Cryptophyceae</taxon>
        <taxon>Pyrenomonadales</taxon>
        <taxon>Geminigeraceae</taxon>
        <taxon>Guillardia</taxon>
    </lineage>
</organism>
<evidence type="ECO:0000256" key="7">
    <source>
        <dbReference type="PIRSR" id="PIRSR604808-2"/>
    </source>
</evidence>
<dbReference type="AlphaFoldDB" id="L1JZE2"/>
<evidence type="ECO:0000256" key="10">
    <source>
        <dbReference type="SAM" id="MobiDB-lite"/>
    </source>
</evidence>
<keyword evidence="9" id="KW-0227">DNA damage</keyword>
<keyword evidence="12" id="KW-0540">Nuclease</keyword>
<feature type="binding site" evidence="7">
    <location>
        <position position="334"/>
    </location>
    <ligand>
        <name>Mg(2+)</name>
        <dbReference type="ChEBI" id="CHEBI:18420"/>
        <label>1</label>
    </ligand>
</feature>
<dbReference type="STRING" id="905079.L1JZE2"/>
<feature type="compositionally biased region" description="Basic and acidic residues" evidence="10">
    <location>
        <begin position="83"/>
        <end position="112"/>
    </location>
</feature>
<dbReference type="PaxDb" id="55529-EKX53575"/>
<dbReference type="CDD" id="cd09087">
    <property type="entry name" value="Ape1-like_AP-endo"/>
    <property type="match status" value="1"/>
</dbReference>
<dbReference type="GeneID" id="17310564"/>
<keyword evidence="5 7" id="KW-0460">Magnesium</keyword>
<dbReference type="InterPro" id="IPR004808">
    <property type="entry name" value="AP_endonuc_1"/>
</dbReference>
<feature type="active site" description="Proton donor/acceptor" evidence="6">
    <location>
        <position position="332"/>
    </location>
</feature>
<keyword evidence="4" id="KW-0378">Hydrolase</keyword>
<keyword evidence="3 7" id="KW-0479">Metal-binding</keyword>
<evidence type="ECO:0000259" key="11">
    <source>
        <dbReference type="Pfam" id="PF03372"/>
    </source>
</evidence>
<feature type="binding site" evidence="7">
    <location>
        <position position="168"/>
    </location>
    <ligand>
        <name>Mg(2+)</name>
        <dbReference type="ChEBI" id="CHEBI:18420"/>
        <label>1</label>
    </ligand>
</feature>
<reference evidence="13" key="3">
    <citation type="submission" date="2016-03" db="UniProtKB">
        <authorList>
            <consortium name="EnsemblProtists"/>
        </authorList>
    </citation>
    <scope>IDENTIFICATION</scope>
</reference>
<dbReference type="HOGENOM" id="CLU_027539_1_2_1"/>
<dbReference type="PANTHER" id="PTHR22748">
    <property type="entry name" value="AP ENDONUCLEASE"/>
    <property type="match status" value="1"/>
</dbReference>
<evidence type="ECO:0000256" key="9">
    <source>
        <dbReference type="RuleBase" id="RU362131"/>
    </source>
</evidence>
<keyword evidence="7" id="KW-0464">Manganese</keyword>
<comment type="cofactor">
    <cofactor evidence="1">
        <name>Mn(2+)</name>
        <dbReference type="ChEBI" id="CHEBI:29035"/>
    </cofactor>
</comment>
<evidence type="ECO:0000256" key="1">
    <source>
        <dbReference type="ARBA" id="ARBA00001936"/>
    </source>
</evidence>
<dbReference type="OMA" id="IMSWNIN"/>
<feature type="binding site" evidence="7">
    <location>
        <position position="438"/>
    </location>
    <ligand>
        <name>Mg(2+)</name>
        <dbReference type="ChEBI" id="CHEBI:18420"/>
        <label>1</label>
    </ligand>
</feature>
<evidence type="ECO:0000256" key="8">
    <source>
        <dbReference type="PIRSR" id="PIRSR604808-3"/>
    </source>
</evidence>
<proteinExistence type="inferred from homology"/>
<dbReference type="GO" id="GO:0003677">
    <property type="term" value="F:DNA binding"/>
    <property type="evidence" value="ECO:0007669"/>
    <property type="project" value="InterPro"/>
</dbReference>
<evidence type="ECO:0000256" key="5">
    <source>
        <dbReference type="ARBA" id="ARBA00022842"/>
    </source>
</evidence>
<comment type="cofactor">
    <cofactor evidence="7 9">
        <name>Mg(2+)</name>
        <dbReference type="ChEBI" id="CHEBI:18420"/>
    </cofactor>
    <cofactor evidence="7 9">
        <name>Mn(2+)</name>
        <dbReference type="ChEBI" id="CHEBI:29035"/>
    </cofactor>
    <text evidence="7 9">Probably binds two magnesium or manganese ions per subunit.</text>
</comment>
<dbReference type="eggNOG" id="KOG1294">
    <property type="taxonomic scope" value="Eukaryota"/>
</dbReference>
<dbReference type="Gene3D" id="3.60.10.10">
    <property type="entry name" value="Endonuclease/exonuclease/phosphatase"/>
    <property type="match status" value="1"/>
</dbReference>
<evidence type="ECO:0000256" key="2">
    <source>
        <dbReference type="ARBA" id="ARBA00007092"/>
    </source>
</evidence>
<dbReference type="GO" id="GO:0006284">
    <property type="term" value="P:base-excision repair"/>
    <property type="evidence" value="ECO:0007669"/>
    <property type="project" value="TreeGrafter"/>
</dbReference>
<feature type="active site" description="Proton acceptor" evidence="6">
    <location>
        <position position="438"/>
    </location>
</feature>
<feature type="binding site" evidence="7">
    <location>
        <position position="137"/>
    </location>
    <ligand>
        <name>Mg(2+)</name>
        <dbReference type="ChEBI" id="CHEBI:18420"/>
        <label>1</label>
    </ligand>
</feature>
<dbReference type="GO" id="GO:0008081">
    <property type="term" value="F:phosphoric diester hydrolase activity"/>
    <property type="evidence" value="ECO:0007669"/>
    <property type="project" value="TreeGrafter"/>
</dbReference>
<evidence type="ECO:0000313" key="14">
    <source>
        <dbReference type="Proteomes" id="UP000011087"/>
    </source>
</evidence>
<dbReference type="EMBL" id="JH992969">
    <property type="protein sequence ID" value="EKX53575.1"/>
    <property type="molecule type" value="Genomic_DNA"/>
</dbReference>
<evidence type="ECO:0000256" key="3">
    <source>
        <dbReference type="ARBA" id="ARBA00022723"/>
    </source>
</evidence>
<dbReference type="EC" id="3.1.-.-" evidence="9"/>
<reference evidence="12 14" key="1">
    <citation type="journal article" date="2012" name="Nature">
        <title>Algal genomes reveal evolutionary mosaicism and the fate of nucleomorphs.</title>
        <authorList>
            <consortium name="DOE Joint Genome Institute"/>
            <person name="Curtis B.A."/>
            <person name="Tanifuji G."/>
            <person name="Burki F."/>
            <person name="Gruber A."/>
            <person name="Irimia M."/>
            <person name="Maruyama S."/>
            <person name="Arias M.C."/>
            <person name="Ball S.G."/>
            <person name="Gile G.H."/>
            <person name="Hirakawa Y."/>
            <person name="Hopkins J.F."/>
            <person name="Kuo A."/>
            <person name="Rensing S.A."/>
            <person name="Schmutz J."/>
            <person name="Symeonidi A."/>
            <person name="Elias M."/>
            <person name="Eveleigh R.J."/>
            <person name="Herman E.K."/>
            <person name="Klute M.J."/>
            <person name="Nakayama T."/>
            <person name="Obornik M."/>
            <person name="Reyes-Prieto A."/>
            <person name="Armbrust E.V."/>
            <person name="Aves S.J."/>
            <person name="Beiko R.G."/>
            <person name="Coutinho P."/>
            <person name="Dacks J.B."/>
            <person name="Durnford D.G."/>
            <person name="Fast N.M."/>
            <person name="Green B.R."/>
            <person name="Grisdale C.J."/>
            <person name="Hempel F."/>
            <person name="Henrissat B."/>
            <person name="Hoppner M.P."/>
            <person name="Ishida K."/>
            <person name="Kim E."/>
            <person name="Koreny L."/>
            <person name="Kroth P.G."/>
            <person name="Liu Y."/>
            <person name="Malik S.B."/>
            <person name="Maier U.G."/>
            <person name="McRose D."/>
            <person name="Mock T."/>
            <person name="Neilson J.A."/>
            <person name="Onodera N.T."/>
            <person name="Poole A.M."/>
            <person name="Pritham E.J."/>
            <person name="Richards T.A."/>
            <person name="Rocap G."/>
            <person name="Roy S.W."/>
            <person name="Sarai C."/>
            <person name="Schaack S."/>
            <person name="Shirato S."/>
            <person name="Slamovits C.H."/>
            <person name="Spencer D.F."/>
            <person name="Suzuki S."/>
            <person name="Worden A.Z."/>
            <person name="Zauner S."/>
            <person name="Barry K."/>
            <person name="Bell C."/>
            <person name="Bharti A.K."/>
            <person name="Crow J.A."/>
            <person name="Grimwood J."/>
            <person name="Kramer R."/>
            <person name="Lindquist E."/>
            <person name="Lucas S."/>
            <person name="Salamov A."/>
            <person name="McFadden G.I."/>
            <person name="Lane C.E."/>
            <person name="Keeling P.J."/>
            <person name="Gray M.W."/>
            <person name="Grigoriev I.V."/>
            <person name="Archibald J.M."/>
        </authorList>
    </citation>
    <scope>NUCLEOTIDE SEQUENCE</scope>
    <source>
        <strain evidence="12 14">CCMP2712</strain>
    </source>
</reference>
<dbReference type="InterPro" id="IPR005135">
    <property type="entry name" value="Endo/exonuclease/phosphatase"/>
</dbReference>
<dbReference type="GO" id="GO:0046872">
    <property type="term" value="F:metal ion binding"/>
    <property type="evidence" value="ECO:0007669"/>
    <property type="project" value="UniProtKB-KW"/>
</dbReference>
<feature type="site" description="Important for catalytic activity" evidence="8">
    <location>
        <position position="407"/>
    </location>
</feature>
<accession>L1JZE2</accession>
<feature type="active site" evidence="6">
    <location>
        <position position="291"/>
    </location>
</feature>
<comment type="similarity">
    <text evidence="2 9">Belongs to the DNA repair enzymes AP/ExoA family.</text>
</comment>
<dbReference type="PANTHER" id="PTHR22748:SF6">
    <property type="entry name" value="DNA-(APURINIC OR APYRIMIDINIC SITE) ENDONUCLEASE"/>
    <property type="match status" value="1"/>
</dbReference>
<dbReference type="KEGG" id="gtt:GUITHDRAFT_64084"/>
<dbReference type="NCBIfam" id="TIGR00633">
    <property type="entry name" value="xth"/>
    <property type="match status" value="1"/>
</dbReference>
<reference evidence="14" key="2">
    <citation type="submission" date="2012-11" db="EMBL/GenBank/DDBJ databases">
        <authorList>
            <person name="Kuo A."/>
            <person name="Curtis B.A."/>
            <person name="Tanifuji G."/>
            <person name="Burki F."/>
            <person name="Gruber A."/>
            <person name="Irimia M."/>
            <person name="Maruyama S."/>
            <person name="Arias M.C."/>
            <person name="Ball S.G."/>
            <person name="Gile G.H."/>
            <person name="Hirakawa Y."/>
            <person name="Hopkins J.F."/>
            <person name="Rensing S.A."/>
            <person name="Schmutz J."/>
            <person name="Symeonidi A."/>
            <person name="Elias M."/>
            <person name="Eveleigh R.J."/>
            <person name="Herman E.K."/>
            <person name="Klute M.J."/>
            <person name="Nakayama T."/>
            <person name="Obornik M."/>
            <person name="Reyes-Prieto A."/>
            <person name="Armbrust E.V."/>
            <person name="Aves S.J."/>
            <person name="Beiko R.G."/>
            <person name="Coutinho P."/>
            <person name="Dacks J.B."/>
            <person name="Durnford D.G."/>
            <person name="Fast N.M."/>
            <person name="Green B.R."/>
            <person name="Grisdale C."/>
            <person name="Hempe F."/>
            <person name="Henrissat B."/>
            <person name="Hoppner M.P."/>
            <person name="Ishida K.-I."/>
            <person name="Kim E."/>
            <person name="Koreny L."/>
            <person name="Kroth P.G."/>
            <person name="Liu Y."/>
            <person name="Malik S.-B."/>
            <person name="Maier U.G."/>
            <person name="McRose D."/>
            <person name="Mock T."/>
            <person name="Neilson J.A."/>
            <person name="Onodera N.T."/>
            <person name="Poole A.M."/>
            <person name="Pritham E.J."/>
            <person name="Richards T.A."/>
            <person name="Rocap G."/>
            <person name="Roy S.W."/>
            <person name="Sarai C."/>
            <person name="Schaack S."/>
            <person name="Shirato S."/>
            <person name="Slamovits C.H."/>
            <person name="Spencer D.F."/>
            <person name="Suzuki S."/>
            <person name="Worden A.Z."/>
            <person name="Zauner S."/>
            <person name="Barry K."/>
            <person name="Bell C."/>
            <person name="Bharti A.K."/>
            <person name="Crow J.A."/>
            <person name="Grimwood J."/>
            <person name="Kramer R."/>
            <person name="Lindquist E."/>
            <person name="Lucas S."/>
            <person name="Salamov A."/>
            <person name="McFadden G.I."/>
            <person name="Lane C.E."/>
            <person name="Keeling P.J."/>
            <person name="Gray M.W."/>
            <person name="Grigoriev I.V."/>
            <person name="Archibald J.M."/>
        </authorList>
    </citation>
    <scope>NUCLEOTIDE SEQUENCE</scope>
    <source>
        <strain evidence="14">CCMP2712</strain>
    </source>
</reference>
<keyword evidence="9" id="KW-0234">DNA repair</keyword>